<protein>
    <submittedName>
        <fullName evidence="1">Uncharacterized protein</fullName>
    </submittedName>
</protein>
<dbReference type="AlphaFoldDB" id="A0ABD2Z4W0"/>
<gene>
    <name evidence="1" type="ORF">ACH5RR_026077</name>
</gene>
<evidence type="ECO:0000313" key="2">
    <source>
        <dbReference type="Proteomes" id="UP001630127"/>
    </source>
</evidence>
<accession>A0ABD2Z4W0</accession>
<sequence length="95" mass="10576">MEQPAIETPKDADAAENFGIAEDHAQEQVSVKASRNGGVIETLREFELRFKVSGTGCLTPCCDWFKNVGLELEASPERCLNDWNRNVFGNIFEAI</sequence>
<dbReference type="Proteomes" id="UP001630127">
    <property type="component" value="Unassembled WGS sequence"/>
</dbReference>
<comment type="caution">
    <text evidence="1">The sequence shown here is derived from an EMBL/GenBank/DDBJ whole genome shotgun (WGS) entry which is preliminary data.</text>
</comment>
<organism evidence="1 2">
    <name type="scientific">Cinchona calisaya</name>
    <dbReference type="NCBI Taxonomy" id="153742"/>
    <lineage>
        <taxon>Eukaryota</taxon>
        <taxon>Viridiplantae</taxon>
        <taxon>Streptophyta</taxon>
        <taxon>Embryophyta</taxon>
        <taxon>Tracheophyta</taxon>
        <taxon>Spermatophyta</taxon>
        <taxon>Magnoliopsida</taxon>
        <taxon>eudicotyledons</taxon>
        <taxon>Gunneridae</taxon>
        <taxon>Pentapetalae</taxon>
        <taxon>asterids</taxon>
        <taxon>lamiids</taxon>
        <taxon>Gentianales</taxon>
        <taxon>Rubiaceae</taxon>
        <taxon>Cinchonoideae</taxon>
        <taxon>Cinchoneae</taxon>
        <taxon>Cinchona</taxon>
    </lineage>
</organism>
<keyword evidence="2" id="KW-1185">Reference proteome</keyword>
<proteinExistence type="predicted"/>
<name>A0ABD2Z4W0_9GENT</name>
<reference evidence="1 2" key="1">
    <citation type="submission" date="2024-11" db="EMBL/GenBank/DDBJ databases">
        <title>A near-complete genome assembly of Cinchona calisaya.</title>
        <authorList>
            <person name="Lian D.C."/>
            <person name="Zhao X.W."/>
            <person name="Wei L."/>
        </authorList>
    </citation>
    <scope>NUCLEOTIDE SEQUENCE [LARGE SCALE GENOMIC DNA]</scope>
    <source>
        <tissue evidence="1">Nenye</tissue>
    </source>
</reference>
<dbReference type="EMBL" id="JBJUIK010000011">
    <property type="protein sequence ID" value="KAL3513360.1"/>
    <property type="molecule type" value="Genomic_DNA"/>
</dbReference>
<evidence type="ECO:0000313" key="1">
    <source>
        <dbReference type="EMBL" id="KAL3513360.1"/>
    </source>
</evidence>